<dbReference type="EMBL" id="NMVQ01000046">
    <property type="protein sequence ID" value="OYO17239.1"/>
    <property type="molecule type" value="Genomic_DNA"/>
</dbReference>
<gene>
    <name evidence="2" type="ORF">CGZ93_16855</name>
</gene>
<proteinExistence type="predicted"/>
<organism evidence="2 3">
    <name type="scientific">Enemella dayhoffiae</name>
    <dbReference type="NCBI Taxonomy" id="2016507"/>
    <lineage>
        <taxon>Bacteria</taxon>
        <taxon>Bacillati</taxon>
        <taxon>Actinomycetota</taxon>
        <taxon>Actinomycetes</taxon>
        <taxon>Propionibacteriales</taxon>
        <taxon>Propionibacteriaceae</taxon>
        <taxon>Enemella</taxon>
    </lineage>
</organism>
<protein>
    <submittedName>
        <fullName evidence="2">Uncharacterized protein</fullName>
    </submittedName>
</protein>
<sequence>MIPRRARPMSIGTSSTDIRSDDPHQVARERLRVVRADLGAHLGHLVIDLEQLLRGGEDAQAAGDLLDLTVGEAFGRTPKLWQRFSMSAISLAADLVSWRPSVFA</sequence>
<comment type="caution">
    <text evidence="2">The sequence shown here is derived from an EMBL/GenBank/DDBJ whole genome shotgun (WGS) entry which is preliminary data.</text>
</comment>
<evidence type="ECO:0000313" key="3">
    <source>
        <dbReference type="Proteomes" id="UP000216311"/>
    </source>
</evidence>
<name>A0A255GN59_9ACTN</name>
<dbReference type="AlphaFoldDB" id="A0A255GN59"/>
<accession>A0A255GN59</accession>
<reference evidence="2 3" key="1">
    <citation type="submission" date="2017-07" db="EMBL/GenBank/DDBJ databases">
        <title>Draft whole genome sequences of clinical Proprionibacteriaceae strains.</title>
        <authorList>
            <person name="Bernier A.-M."/>
            <person name="Bernard K."/>
            <person name="Domingo M.-C."/>
        </authorList>
    </citation>
    <scope>NUCLEOTIDE SEQUENCE [LARGE SCALE GENOMIC DNA]</scope>
    <source>
        <strain evidence="2 3">NML 130396</strain>
    </source>
</reference>
<dbReference type="Proteomes" id="UP000216311">
    <property type="component" value="Unassembled WGS sequence"/>
</dbReference>
<keyword evidence="3" id="KW-1185">Reference proteome</keyword>
<feature type="region of interest" description="Disordered" evidence="1">
    <location>
        <begin position="1"/>
        <end position="22"/>
    </location>
</feature>
<evidence type="ECO:0000256" key="1">
    <source>
        <dbReference type="SAM" id="MobiDB-lite"/>
    </source>
</evidence>
<evidence type="ECO:0000313" key="2">
    <source>
        <dbReference type="EMBL" id="OYO17239.1"/>
    </source>
</evidence>